<protein>
    <submittedName>
        <fullName evidence="5">Nucleoside hydrolase</fullName>
    </submittedName>
    <submittedName>
        <fullName evidence="6">Purine nucleosidase</fullName>
        <ecNumber evidence="6">3.2.2.8</ecNumber>
    </submittedName>
</protein>
<evidence type="ECO:0000313" key="6">
    <source>
        <dbReference type="EMBL" id="SPZ16302.1"/>
    </source>
</evidence>
<keyword evidence="3" id="KW-0732">Signal</keyword>
<reference evidence="6 7" key="1">
    <citation type="submission" date="2018-06" db="EMBL/GenBank/DDBJ databases">
        <authorList>
            <consortium name="Pathogen Informatics"/>
            <person name="Doyle S."/>
        </authorList>
    </citation>
    <scope>NUCLEOTIDE SEQUENCE [LARGE SCALE GENOMIC DNA]</scope>
    <source>
        <strain evidence="6 7">NCTC11842</strain>
    </source>
</reference>
<dbReference type="InterPro" id="IPR036452">
    <property type="entry name" value="Ribo_hydro-like"/>
</dbReference>
<dbReference type="EMBL" id="UAUF01000015">
    <property type="protein sequence ID" value="SPZ16302.1"/>
    <property type="molecule type" value="Genomic_DNA"/>
</dbReference>
<name>A0A2X2D5A8_PSELU</name>
<dbReference type="AlphaFoldDB" id="A0A2X2D5A8"/>
<dbReference type="EC" id="3.2.2.8" evidence="6"/>
<dbReference type="EMBL" id="JADMCD010000005">
    <property type="protein sequence ID" value="MBF8641257.1"/>
    <property type="molecule type" value="Genomic_DNA"/>
</dbReference>
<dbReference type="GO" id="GO:0008477">
    <property type="term" value="F:purine nucleosidase activity"/>
    <property type="evidence" value="ECO:0007669"/>
    <property type="project" value="TreeGrafter"/>
</dbReference>
<organism evidence="6 7">
    <name type="scientific">Pseudomonas luteola</name>
    <dbReference type="NCBI Taxonomy" id="47886"/>
    <lineage>
        <taxon>Bacteria</taxon>
        <taxon>Pseudomonadati</taxon>
        <taxon>Pseudomonadota</taxon>
        <taxon>Gammaproteobacteria</taxon>
        <taxon>Pseudomonadales</taxon>
        <taxon>Pseudomonadaceae</taxon>
        <taxon>Pseudomonas</taxon>
    </lineage>
</organism>
<dbReference type="RefSeq" id="WP_010799094.1">
    <property type="nucleotide sequence ID" value="NZ_CP069263.1"/>
</dbReference>
<feature type="signal peptide" evidence="3">
    <location>
        <begin position="1"/>
        <end position="23"/>
    </location>
</feature>
<evidence type="ECO:0000313" key="8">
    <source>
        <dbReference type="Proteomes" id="UP000626180"/>
    </source>
</evidence>
<evidence type="ECO:0000256" key="2">
    <source>
        <dbReference type="ARBA" id="ARBA00023295"/>
    </source>
</evidence>
<dbReference type="GO" id="GO:0006152">
    <property type="term" value="P:purine nucleoside catabolic process"/>
    <property type="evidence" value="ECO:0007669"/>
    <property type="project" value="TreeGrafter"/>
</dbReference>
<dbReference type="InterPro" id="IPR001910">
    <property type="entry name" value="Inosine/uridine_hydrolase_dom"/>
</dbReference>
<evidence type="ECO:0000256" key="1">
    <source>
        <dbReference type="ARBA" id="ARBA00022801"/>
    </source>
</evidence>
<proteinExistence type="predicted"/>
<dbReference type="Proteomes" id="UP000250443">
    <property type="component" value="Unassembled WGS sequence"/>
</dbReference>
<reference evidence="5 8" key="2">
    <citation type="submission" date="2020-10" db="EMBL/GenBank/DDBJ databases">
        <title>Genome sequences of Pseudomonas isolates.</title>
        <authorList>
            <person name="Wessels L."/>
            <person name="Reich F."/>
            <person name="Hammerl J."/>
        </authorList>
    </citation>
    <scope>NUCLEOTIDE SEQUENCE [LARGE SCALE GENOMIC DNA]</scope>
    <source>
        <strain evidence="5 8">20-MO00624-0</strain>
    </source>
</reference>
<dbReference type="GO" id="GO:0050263">
    <property type="term" value="F:ribosylpyrimidine nucleosidase activity"/>
    <property type="evidence" value="ECO:0007669"/>
    <property type="project" value="UniProtKB-EC"/>
</dbReference>
<keyword evidence="8" id="KW-1185">Reference proteome</keyword>
<keyword evidence="1 6" id="KW-0378">Hydrolase</keyword>
<evidence type="ECO:0000313" key="5">
    <source>
        <dbReference type="EMBL" id="MBF8641257.1"/>
    </source>
</evidence>
<keyword evidence="2 6" id="KW-0326">Glycosidase</keyword>
<evidence type="ECO:0000256" key="3">
    <source>
        <dbReference type="SAM" id="SignalP"/>
    </source>
</evidence>
<evidence type="ECO:0000313" key="7">
    <source>
        <dbReference type="Proteomes" id="UP000250443"/>
    </source>
</evidence>
<feature type="domain" description="Inosine/uridine-preferring nucleoside hydrolase" evidence="4">
    <location>
        <begin position="27"/>
        <end position="344"/>
    </location>
</feature>
<gene>
    <name evidence="6" type="primary">rihB_2</name>
    <name evidence="5" type="ORF">IRZ65_11230</name>
    <name evidence="6" type="ORF">NCTC11842_05333</name>
</gene>
<dbReference type="Pfam" id="PF01156">
    <property type="entry name" value="IU_nuc_hydro"/>
    <property type="match status" value="1"/>
</dbReference>
<sequence length="359" mass="39451">MRALFKYCAAILAFGVLAGPIQAADKVIFDTDFNVLNDDGQAFIMLAQLHAQKRIELLGMTLVSGNAWVDQEQVDALKAVERMGVEKEVGVYSGAAYPLLHDLSTYPQEQALFGAGWPGAFKGPRPTSADALIAPPDGRATHTTVRPESATQFIIDSIKQHPHEVTILAVGPLTNLALAIRSAPEIVPLIKRIVYMGGAIEIPGNTTPAAEFNWWFDPEAARIVLRSPIEHVIFPNDVCEKVIFNAGVYKRIVAAEGVIPDLYKTVLGPEFDKDPAYQSFTWDSLPALFLVHPELVTESKDLWVDVDTHFGPNYGRSLGYHKNPPLGTQKAKVVFGIDQQAFWNDYVKLVTLPAPVKRP</sequence>
<dbReference type="Proteomes" id="UP000626180">
    <property type="component" value="Unassembled WGS sequence"/>
</dbReference>
<dbReference type="PANTHER" id="PTHR12304">
    <property type="entry name" value="INOSINE-URIDINE PREFERRING NUCLEOSIDE HYDROLASE"/>
    <property type="match status" value="1"/>
</dbReference>
<accession>A0A2X2D5A8</accession>
<dbReference type="GO" id="GO:0005829">
    <property type="term" value="C:cytosol"/>
    <property type="evidence" value="ECO:0007669"/>
    <property type="project" value="TreeGrafter"/>
</dbReference>
<dbReference type="InterPro" id="IPR023186">
    <property type="entry name" value="IUNH"/>
</dbReference>
<dbReference type="SUPFAM" id="SSF53590">
    <property type="entry name" value="Nucleoside hydrolase"/>
    <property type="match status" value="1"/>
</dbReference>
<dbReference type="Gene3D" id="3.90.245.10">
    <property type="entry name" value="Ribonucleoside hydrolase-like"/>
    <property type="match status" value="1"/>
</dbReference>
<feature type="chain" id="PRO_5015840270" evidence="3">
    <location>
        <begin position="24"/>
        <end position="359"/>
    </location>
</feature>
<dbReference type="PANTHER" id="PTHR12304:SF4">
    <property type="entry name" value="URIDINE NUCLEOSIDASE"/>
    <property type="match status" value="1"/>
</dbReference>
<evidence type="ECO:0000259" key="4">
    <source>
        <dbReference type="Pfam" id="PF01156"/>
    </source>
</evidence>